<feature type="active site" description="Schiff-base intermediate with substrate" evidence="9">
    <location>
        <position position="198"/>
    </location>
</feature>
<evidence type="ECO:0000256" key="2">
    <source>
        <dbReference type="ARBA" id="ARBA00008055"/>
    </source>
</evidence>
<evidence type="ECO:0000256" key="7">
    <source>
        <dbReference type="ARBA" id="ARBA00023244"/>
    </source>
</evidence>
<comment type="pathway">
    <text evidence="1">Porphyrin-containing compound metabolism; protoporphyrin-IX biosynthesis; coproporphyrinogen-III from 5-aminolevulinate: step 1/4.</text>
</comment>
<dbReference type="Gene3D" id="3.20.20.70">
    <property type="entry name" value="Aldolase class I"/>
    <property type="match status" value="1"/>
</dbReference>
<evidence type="ECO:0000256" key="3">
    <source>
        <dbReference type="ARBA" id="ARBA00012053"/>
    </source>
</evidence>
<dbReference type="GO" id="GO:0005829">
    <property type="term" value="C:cytosol"/>
    <property type="evidence" value="ECO:0007669"/>
    <property type="project" value="TreeGrafter"/>
</dbReference>
<dbReference type="GO" id="GO:0004655">
    <property type="term" value="F:porphobilinogen synthase activity"/>
    <property type="evidence" value="ECO:0007669"/>
    <property type="project" value="UniProtKB-EC"/>
</dbReference>
<feature type="binding site" evidence="10">
    <location>
        <position position="277"/>
    </location>
    <ligand>
        <name>5-aminolevulinate</name>
        <dbReference type="ChEBI" id="CHEBI:356416"/>
        <label>2</label>
    </ligand>
</feature>
<dbReference type="PIRSF" id="PIRSF001415">
    <property type="entry name" value="Porphbilin_synth"/>
    <property type="match status" value="1"/>
</dbReference>
<evidence type="ECO:0000256" key="1">
    <source>
        <dbReference type="ARBA" id="ARBA00004694"/>
    </source>
</evidence>
<dbReference type="SUPFAM" id="SSF51569">
    <property type="entry name" value="Aldolase"/>
    <property type="match status" value="1"/>
</dbReference>
<feature type="binding site" evidence="11">
    <location>
        <position position="121"/>
    </location>
    <ligand>
        <name>Zn(2+)</name>
        <dbReference type="ChEBI" id="CHEBI:29105"/>
        <note>catalytic</note>
    </ligand>
</feature>
<keyword evidence="16" id="KW-1185">Reference proteome</keyword>
<keyword evidence="11" id="KW-0479">Metal-binding</keyword>
<name>A0AAE4MJL4_9EURY</name>
<dbReference type="GO" id="GO:0006783">
    <property type="term" value="P:heme biosynthetic process"/>
    <property type="evidence" value="ECO:0007669"/>
    <property type="project" value="UniProtKB-KW"/>
</dbReference>
<dbReference type="FunFam" id="3.20.20.70:FF:000019">
    <property type="entry name" value="Delta-aminolevulinic acid dehydratase"/>
    <property type="match status" value="1"/>
</dbReference>
<dbReference type="PANTHER" id="PTHR11458:SF0">
    <property type="entry name" value="DELTA-AMINOLEVULINIC ACID DEHYDRATASE"/>
    <property type="match status" value="1"/>
</dbReference>
<comment type="catalytic activity">
    <reaction evidence="8 13">
        <text>2 5-aminolevulinate = porphobilinogen + 2 H2O + H(+)</text>
        <dbReference type="Rhea" id="RHEA:24064"/>
        <dbReference type="ChEBI" id="CHEBI:15377"/>
        <dbReference type="ChEBI" id="CHEBI:15378"/>
        <dbReference type="ChEBI" id="CHEBI:58126"/>
        <dbReference type="ChEBI" id="CHEBI:356416"/>
        <dbReference type="EC" id="4.2.1.24"/>
    </reaction>
</comment>
<feature type="binding site" evidence="10">
    <location>
        <position position="208"/>
    </location>
    <ligand>
        <name>5-aminolevulinate</name>
        <dbReference type="ChEBI" id="CHEBI:356416"/>
        <label>1</label>
    </ligand>
</feature>
<evidence type="ECO:0000256" key="10">
    <source>
        <dbReference type="PIRSR" id="PIRSR001415-2"/>
    </source>
</evidence>
<protein>
    <recommendedName>
        <fullName evidence="4 13">Delta-aminolevulinic acid dehydratase</fullName>
        <ecNumber evidence="3 13">4.2.1.24</ecNumber>
    </recommendedName>
</protein>
<dbReference type="PRINTS" id="PR00144">
    <property type="entry name" value="DALDHYDRTASE"/>
</dbReference>
<comment type="subunit">
    <text evidence="13">Homooctamer.</text>
</comment>
<dbReference type="EC" id="4.2.1.24" evidence="3 13"/>
<dbReference type="InterPro" id="IPR013785">
    <property type="entry name" value="Aldolase_TIM"/>
</dbReference>
<dbReference type="EMBL" id="JAWDKD010000003">
    <property type="protein sequence ID" value="MDV0446343.1"/>
    <property type="molecule type" value="Genomic_DNA"/>
</dbReference>
<dbReference type="GO" id="GO:0008270">
    <property type="term" value="F:zinc ion binding"/>
    <property type="evidence" value="ECO:0007669"/>
    <property type="project" value="TreeGrafter"/>
</dbReference>
<keyword evidence="5" id="KW-0350">Heme biosynthesis</keyword>
<dbReference type="PROSITE" id="PS00169">
    <property type="entry name" value="D_ALA_DEHYDRATASE"/>
    <property type="match status" value="1"/>
</dbReference>
<keyword evidence="12" id="KW-0460">Magnesium</keyword>
<accession>A0AAE4MJL4</accession>
<evidence type="ECO:0000256" key="13">
    <source>
        <dbReference type="RuleBase" id="RU000515"/>
    </source>
</evidence>
<dbReference type="CDD" id="cd00384">
    <property type="entry name" value="ALAD_PBGS"/>
    <property type="match status" value="1"/>
</dbReference>
<feature type="binding site" evidence="10">
    <location>
        <position position="316"/>
    </location>
    <ligand>
        <name>5-aminolevulinate</name>
        <dbReference type="ChEBI" id="CHEBI:356416"/>
        <label>2</label>
    </ligand>
</feature>
<dbReference type="PANTHER" id="PTHR11458">
    <property type="entry name" value="DELTA-AMINOLEVULINIC ACID DEHYDRATASE"/>
    <property type="match status" value="1"/>
</dbReference>
<evidence type="ECO:0000256" key="14">
    <source>
        <dbReference type="RuleBase" id="RU004161"/>
    </source>
</evidence>
<evidence type="ECO:0000256" key="12">
    <source>
        <dbReference type="PIRSR" id="PIRSR001415-5"/>
    </source>
</evidence>
<feature type="binding site" evidence="11">
    <location>
        <position position="131"/>
    </location>
    <ligand>
        <name>Zn(2+)</name>
        <dbReference type="ChEBI" id="CHEBI:29105"/>
        <note>catalytic</note>
    </ligand>
</feature>
<dbReference type="RefSeq" id="WP_338098726.1">
    <property type="nucleotide sequence ID" value="NZ_JAWDKD010000003.1"/>
</dbReference>
<keyword evidence="7 13" id="KW-0627">Porphyrin biosynthesis</keyword>
<evidence type="ECO:0000313" key="15">
    <source>
        <dbReference type="EMBL" id="MDV0446343.1"/>
    </source>
</evidence>
<evidence type="ECO:0000256" key="6">
    <source>
        <dbReference type="ARBA" id="ARBA00023239"/>
    </source>
</evidence>
<sequence length="328" mass="36215">MSFPVNRMRRLRSGNLIKEMVRENTLSTSDLIYPFFVDENASEKIPVASMPGVFRWPLHMAAEAAREAVDLKIPAVLVFGIPKAKDAAGTHSYGDSDVVQESVRQIKAAFGDKLLVVTDVCMCEYTDHGHCGIVDMKTHDVINDETLPILGKIAVSHAKAGADIIAPSGMMDGMIAAIRSALDDNGFENTPIMSYSSKYASVFYGPFRDAADSGFCFGDRASYQMDPANGDEAVRETQLDVLEGADMLMVKPGMPYLDIVYRIKQEFKMPLAIYQVSGEYSMIKAAAQNGWLDEEKCFYEAMLSMKRAGANMIITYYAKEMAEILAKK</sequence>
<dbReference type="NCBIfam" id="NF006762">
    <property type="entry name" value="PRK09283.1"/>
    <property type="match status" value="1"/>
</dbReference>
<keyword evidence="6 13" id="KW-0456">Lyase</keyword>
<comment type="caution">
    <text evidence="15">The sequence shown here is derived from an EMBL/GenBank/DDBJ whole genome shotgun (WGS) entry which is preliminary data.</text>
</comment>
<dbReference type="AlphaFoldDB" id="A0AAE4MJL4"/>
<evidence type="ECO:0000313" key="16">
    <source>
        <dbReference type="Proteomes" id="UP001271789"/>
    </source>
</evidence>
<dbReference type="InterPro" id="IPR030656">
    <property type="entry name" value="ALAD_AS"/>
</dbReference>
<evidence type="ECO:0000256" key="5">
    <source>
        <dbReference type="ARBA" id="ARBA00023133"/>
    </source>
</evidence>
<feature type="binding site" evidence="11">
    <location>
        <position position="123"/>
    </location>
    <ligand>
        <name>Zn(2+)</name>
        <dbReference type="ChEBI" id="CHEBI:29105"/>
        <note>catalytic</note>
    </ligand>
</feature>
<dbReference type="SMART" id="SM01004">
    <property type="entry name" value="ALAD"/>
    <property type="match status" value="1"/>
</dbReference>
<proteinExistence type="inferred from homology"/>
<keyword evidence="11" id="KW-0862">Zinc</keyword>
<reference evidence="15" key="1">
    <citation type="submission" date="2023-06" db="EMBL/GenBank/DDBJ databases">
        <title>Genome sequence of Methanosarcinaceae archaeon Ag5.</title>
        <authorList>
            <person name="Protasov E."/>
            <person name="Platt K."/>
            <person name="Poehlein A."/>
            <person name="Daniel R."/>
            <person name="Brune A."/>
        </authorList>
    </citation>
    <scope>NUCLEOTIDE SEQUENCE</scope>
    <source>
        <strain evidence="15">Ag5</strain>
    </source>
</reference>
<organism evidence="15 16">
    <name type="scientific">Methanolapillus africanus</name>
    <dbReference type="NCBI Taxonomy" id="3028297"/>
    <lineage>
        <taxon>Archaea</taxon>
        <taxon>Methanobacteriati</taxon>
        <taxon>Methanobacteriota</taxon>
        <taxon>Stenosarchaea group</taxon>
        <taxon>Methanomicrobia</taxon>
        <taxon>Methanosarcinales</taxon>
        <taxon>Methanosarcinaceae</taxon>
        <taxon>Methanolapillus</taxon>
    </lineage>
</organism>
<evidence type="ECO:0000256" key="9">
    <source>
        <dbReference type="PIRSR" id="PIRSR001415-1"/>
    </source>
</evidence>
<evidence type="ECO:0000256" key="4">
    <source>
        <dbReference type="ARBA" id="ARBA00020771"/>
    </source>
</evidence>
<feature type="binding site" evidence="12">
    <location>
        <position position="236"/>
    </location>
    <ligand>
        <name>Mg(2+)</name>
        <dbReference type="ChEBI" id="CHEBI:18420"/>
    </ligand>
</feature>
<dbReference type="InterPro" id="IPR001731">
    <property type="entry name" value="ALAD"/>
</dbReference>
<feature type="active site" description="Schiff-base intermediate with substrate" evidence="9">
    <location>
        <position position="251"/>
    </location>
</feature>
<gene>
    <name evidence="15" type="primary">hemB</name>
    <name evidence="15" type="ORF">MsAg5_01730</name>
</gene>
<feature type="binding site" evidence="10">
    <location>
        <position position="220"/>
    </location>
    <ligand>
        <name>5-aminolevulinate</name>
        <dbReference type="ChEBI" id="CHEBI:356416"/>
        <label>1</label>
    </ligand>
</feature>
<evidence type="ECO:0000256" key="11">
    <source>
        <dbReference type="PIRSR" id="PIRSR001415-3"/>
    </source>
</evidence>
<dbReference type="Proteomes" id="UP001271789">
    <property type="component" value="Unassembled WGS sequence"/>
</dbReference>
<evidence type="ECO:0000256" key="8">
    <source>
        <dbReference type="ARBA" id="ARBA00047651"/>
    </source>
</evidence>
<dbReference type="Pfam" id="PF00490">
    <property type="entry name" value="ALAD"/>
    <property type="match status" value="1"/>
</dbReference>
<comment type="similarity">
    <text evidence="2 14">Belongs to the ALAD family.</text>
</comment>